<evidence type="ECO:0000256" key="2">
    <source>
        <dbReference type="SAM" id="SignalP"/>
    </source>
</evidence>
<dbReference type="InterPro" id="IPR009045">
    <property type="entry name" value="Zn_M74/Hedgehog-like"/>
</dbReference>
<dbReference type="STRING" id="1802668.A2831_01965"/>
<gene>
    <name evidence="4" type="ORF">A2831_01965</name>
</gene>
<reference evidence="4 5" key="1">
    <citation type="journal article" date="2016" name="Nat. Commun.">
        <title>Thousands of microbial genomes shed light on interconnected biogeochemical processes in an aquifer system.</title>
        <authorList>
            <person name="Anantharaman K."/>
            <person name="Brown C.T."/>
            <person name="Hug L.A."/>
            <person name="Sharon I."/>
            <person name="Castelle C.J."/>
            <person name="Probst A.J."/>
            <person name="Thomas B.C."/>
            <person name="Singh A."/>
            <person name="Wilkins M.J."/>
            <person name="Karaoz U."/>
            <person name="Brodie E.L."/>
            <person name="Williams K.H."/>
            <person name="Hubbard S.S."/>
            <person name="Banfield J.F."/>
        </authorList>
    </citation>
    <scope>NUCLEOTIDE SEQUENCE [LARGE SCALE GENOMIC DNA]</scope>
</reference>
<evidence type="ECO:0000313" key="5">
    <source>
        <dbReference type="Proteomes" id="UP000177507"/>
    </source>
</evidence>
<feature type="chain" id="PRO_5009535384" description="Fibronectin type-III domain-containing protein" evidence="2">
    <location>
        <begin position="32"/>
        <end position="571"/>
    </location>
</feature>
<feature type="signal peptide" evidence="2">
    <location>
        <begin position="1"/>
        <end position="31"/>
    </location>
</feature>
<keyword evidence="1" id="KW-0812">Transmembrane</keyword>
<name>A0A1F8EV84_9BACT</name>
<sequence length="571" mass="60489">MNILSGRFCKTLLIITVILTGVFFAHSSADAALVSCGRLQDDPATTNINETKQCTVCDTLVLGSNIINFMLFTVVPAIAVLLYLIAGFLILLGGANPGWVSAGTNIFKTTTWGLIIVFGAWMITNSVLKSIAGNYFDEQPDPWNKVVCVGPVGPLPPVNPPPVNPPPPTGQKYSCNENNQCVANANGQHSNSTCDNKCQAVSSGPFAITPESLPDAIAGALLTYRVGGTGGIRPYVFYLSDRSPELAGINVNTSGFVGAIRAPLVPSTYFIAILAYDSSTPEPQKVIKKYTIKVVAAADAVVISNVVITNVTNTGATITWTTDKPSTSQAEYAIAGSPSGTPTTINSTLTTTHRVVISGLRPGTDYVVRAKSRITGFTAVSSNYNFKTTGSVTTACPLEPLTPITDPAALAMEGGQTIVWTSSNVDVQRNLTKLQAEFNKLKSLIPTAVVNSAYRPLSYQAHLYEIFQDAQQVNSDPSISSNASCNVTLQQLTAEEIKHGVCSRSSPCLASAPSGCSSHTKGTGIDIGGISDYNNVNSILQQNSVDLRWQGLTDDRVHFNLQNPPFTGCAP</sequence>
<dbReference type="InterPro" id="IPR015914">
    <property type="entry name" value="PAPs_N"/>
</dbReference>
<dbReference type="Gene3D" id="2.60.40.10">
    <property type="entry name" value="Immunoglobulins"/>
    <property type="match status" value="1"/>
</dbReference>
<protein>
    <recommendedName>
        <fullName evidence="3">Fibronectin type-III domain-containing protein</fullName>
    </recommendedName>
</protein>
<dbReference type="InterPro" id="IPR008963">
    <property type="entry name" value="Purple_acid_Pase-like_N"/>
</dbReference>
<feature type="transmembrane region" description="Helical" evidence="1">
    <location>
        <begin position="69"/>
        <end position="93"/>
    </location>
</feature>
<keyword evidence="2" id="KW-0732">Signal</keyword>
<dbReference type="CDD" id="cd00063">
    <property type="entry name" value="FN3"/>
    <property type="match status" value="1"/>
</dbReference>
<comment type="caution">
    <text evidence="4">The sequence shown here is derived from an EMBL/GenBank/DDBJ whole genome shotgun (WGS) entry which is preliminary data.</text>
</comment>
<dbReference type="SMART" id="SM00060">
    <property type="entry name" value="FN3"/>
    <property type="match status" value="1"/>
</dbReference>
<keyword evidence="1" id="KW-1133">Transmembrane helix</keyword>
<dbReference type="Gene3D" id="3.30.1380.10">
    <property type="match status" value="1"/>
</dbReference>
<dbReference type="EMBL" id="MGJI01000017">
    <property type="protein sequence ID" value="OGN04785.1"/>
    <property type="molecule type" value="Genomic_DNA"/>
</dbReference>
<dbReference type="Pfam" id="PF16656">
    <property type="entry name" value="Pur_ac_phosph_N"/>
    <property type="match status" value="1"/>
</dbReference>
<dbReference type="Proteomes" id="UP000177507">
    <property type="component" value="Unassembled WGS sequence"/>
</dbReference>
<dbReference type="PROSITE" id="PS50853">
    <property type="entry name" value="FN3"/>
    <property type="match status" value="1"/>
</dbReference>
<dbReference type="GO" id="GO:0003993">
    <property type="term" value="F:acid phosphatase activity"/>
    <property type="evidence" value="ECO:0007669"/>
    <property type="project" value="InterPro"/>
</dbReference>
<evidence type="ECO:0000256" key="1">
    <source>
        <dbReference type="SAM" id="Phobius"/>
    </source>
</evidence>
<proteinExistence type="predicted"/>
<dbReference type="AlphaFoldDB" id="A0A1F8EV84"/>
<organism evidence="4 5">
    <name type="scientific">Candidatus Yanofskybacteria bacterium RIFCSPHIGHO2_01_FULL_44_17</name>
    <dbReference type="NCBI Taxonomy" id="1802668"/>
    <lineage>
        <taxon>Bacteria</taxon>
        <taxon>Candidatus Yanofskyibacteriota</taxon>
    </lineage>
</organism>
<dbReference type="SUPFAM" id="SSF49363">
    <property type="entry name" value="Purple acid phosphatase, N-terminal domain"/>
    <property type="match status" value="1"/>
</dbReference>
<dbReference type="InterPro" id="IPR003961">
    <property type="entry name" value="FN3_dom"/>
</dbReference>
<evidence type="ECO:0000313" key="4">
    <source>
        <dbReference type="EMBL" id="OGN04785.1"/>
    </source>
</evidence>
<dbReference type="GO" id="GO:0046872">
    <property type="term" value="F:metal ion binding"/>
    <property type="evidence" value="ECO:0007669"/>
    <property type="project" value="InterPro"/>
</dbReference>
<dbReference type="SUPFAM" id="SSF55166">
    <property type="entry name" value="Hedgehog/DD-peptidase"/>
    <property type="match status" value="1"/>
</dbReference>
<evidence type="ECO:0000259" key="3">
    <source>
        <dbReference type="PROSITE" id="PS50853"/>
    </source>
</evidence>
<feature type="transmembrane region" description="Helical" evidence="1">
    <location>
        <begin position="105"/>
        <end position="123"/>
    </location>
</feature>
<dbReference type="InterPro" id="IPR013783">
    <property type="entry name" value="Ig-like_fold"/>
</dbReference>
<keyword evidence="1" id="KW-0472">Membrane</keyword>
<feature type="domain" description="Fibronectin type-III" evidence="3">
    <location>
        <begin position="302"/>
        <end position="392"/>
    </location>
</feature>
<accession>A0A1F8EV84</accession>